<dbReference type="OrthoDB" id="2367685at2759"/>
<keyword evidence="3" id="KW-1185">Reference proteome</keyword>
<dbReference type="SUPFAM" id="SSF51045">
    <property type="entry name" value="WW domain"/>
    <property type="match status" value="1"/>
</dbReference>
<organism evidence="2 3">
    <name type="scientific">Galerina marginata (strain CBS 339.88)</name>
    <dbReference type="NCBI Taxonomy" id="685588"/>
    <lineage>
        <taxon>Eukaryota</taxon>
        <taxon>Fungi</taxon>
        <taxon>Dikarya</taxon>
        <taxon>Basidiomycota</taxon>
        <taxon>Agaricomycotina</taxon>
        <taxon>Agaricomycetes</taxon>
        <taxon>Agaricomycetidae</taxon>
        <taxon>Agaricales</taxon>
        <taxon>Agaricineae</taxon>
        <taxon>Strophariaceae</taxon>
        <taxon>Galerina</taxon>
    </lineage>
</organism>
<feature type="compositionally biased region" description="Low complexity" evidence="1">
    <location>
        <begin position="148"/>
        <end position="163"/>
    </location>
</feature>
<evidence type="ECO:0008006" key="4">
    <source>
        <dbReference type="Google" id="ProtNLM"/>
    </source>
</evidence>
<evidence type="ECO:0000256" key="1">
    <source>
        <dbReference type="SAM" id="MobiDB-lite"/>
    </source>
</evidence>
<feature type="compositionally biased region" description="Polar residues" evidence="1">
    <location>
        <begin position="123"/>
        <end position="147"/>
    </location>
</feature>
<proteinExistence type="predicted"/>
<dbReference type="InterPro" id="IPR036020">
    <property type="entry name" value="WW_dom_sf"/>
</dbReference>
<feature type="region of interest" description="Disordered" evidence="1">
    <location>
        <begin position="332"/>
        <end position="354"/>
    </location>
</feature>
<name>A0A067TSC4_GALM3</name>
<protein>
    <recommendedName>
        <fullName evidence="4">WW domain-containing protein</fullName>
    </recommendedName>
</protein>
<gene>
    <name evidence="2" type="ORF">GALMADRAFT_233943</name>
</gene>
<dbReference type="Gene3D" id="2.20.70.10">
    <property type="match status" value="1"/>
</dbReference>
<accession>A0A067TSC4</accession>
<evidence type="ECO:0000313" key="2">
    <source>
        <dbReference type="EMBL" id="KDR85222.1"/>
    </source>
</evidence>
<feature type="compositionally biased region" description="Low complexity" evidence="1">
    <location>
        <begin position="190"/>
        <end position="201"/>
    </location>
</feature>
<evidence type="ECO:0000313" key="3">
    <source>
        <dbReference type="Proteomes" id="UP000027222"/>
    </source>
</evidence>
<sequence length="437" mass="47026">MQSMFKNPDSRPLPEGWAEHFDSQRRIWYYVDINAKPPRATFVHPCDVDGKQPASAPAKYGSIVRILQRPVGPRTNASASLNAGSRNGRRARSATVAQQLYASSLTTSASREPPLAADRSFLRQPSMSPSPTSDEVAFASSSNTPYYTSKSSNVSSTSSSSSTNLGTHYPRNLFDCTRLAPGTRRMTVNGPQPSQPSSSGSERQDGVTHVARALYHPSVNTTPSPIPLQGLLDNNLRRVTIPVQKSSGILSNAPSIAHSNGIPQSPMSPMTILSASRLNINPTSQDTKQYTAITDDNLMIMPQSMSIASSALSASPVALDVASLQDEQPVVASSSQASRHIPQTNTDTDILQPKPIRPLKGISLNLQVQVAAMSETLDKDEGVQSYSKSKRKSQLLKNFGFGKGKAKMVMDPNDGDVSSQADGHRVDESFVLVDTSM</sequence>
<dbReference type="EMBL" id="KL142367">
    <property type="protein sequence ID" value="KDR85222.1"/>
    <property type="molecule type" value="Genomic_DNA"/>
</dbReference>
<dbReference type="Proteomes" id="UP000027222">
    <property type="component" value="Unassembled WGS sequence"/>
</dbReference>
<feature type="region of interest" description="Disordered" evidence="1">
    <location>
        <begin position="74"/>
        <end position="94"/>
    </location>
</feature>
<reference evidence="3" key="1">
    <citation type="journal article" date="2014" name="Proc. Natl. Acad. Sci. U.S.A.">
        <title>Extensive sampling of basidiomycete genomes demonstrates inadequacy of the white-rot/brown-rot paradigm for wood decay fungi.</title>
        <authorList>
            <person name="Riley R."/>
            <person name="Salamov A.A."/>
            <person name="Brown D.W."/>
            <person name="Nagy L.G."/>
            <person name="Floudas D."/>
            <person name="Held B.W."/>
            <person name="Levasseur A."/>
            <person name="Lombard V."/>
            <person name="Morin E."/>
            <person name="Otillar R."/>
            <person name="Lindquist E.A."/>
            <person name="Sun H."/>
            <person name="LaButti K.M."/>
            <person name="Schmutz J."/>
            <person name="Jabbour D."/>
            <person name="Luo H."/>
            <person name="Baker S.E."/>
            <person name="Pisabarro A.G."/>
            <person name="Walton J.D."/>
            <person name="Blanchette R.A."/>
            <person name="Henrissat B."/>
            <person name="Martin F."/>
            <person name="Cullen D."/>
            <person name="Hibbett D.S."/>
            <person name="Grigoriev I.V."/>
        </authorList>
    </citation>
    <scope>NUCLEOTIDE SEQUENCE [LARGE SCALE GENOMIC DNA]</scope>
    <source>
        <strain evidence="3">CBS 339.88</strain>
    </source>
</reference>
<dbReference type="AlphaFoldDB" id="A0A067TSC4"/>
<feature type="compositionally biased region" description="Polar residues" evidence="1">
    <location>
        <begin position="332"/>
        <end position="349"/>
    </location>
</feature>
<feature type="region of interest" description="Disordered" evidence="1">
    <location>
        <begin position="121"/>
        <end position="206"/>
    </location>
</feature>
<dbReference type="HOGENOM" id="CLU_729692_0_0_1"/>